<feature type="region of interest" description="Disordered" evidence="1">
    <location>
        <begin position="89"/>
        <end position="118"/>
    </location>
</feature>
<reference evidence="2" key="1">
    <citation type="submission" date="2020-05" db="EMBL/GenBank/DDBJ databases">
        <authorList>
            <person name="Chiriac C."/>
            <person name="Salcher M."/>
            <person name="Ghai R."/>
            <person name="Kavagutti S V."/>
        </authorList>
    </citation>
    <scope>NUCLEOTIDE SEQUENCE</scope>
</reference>
<accession>A0A6J7JD20</accession>
<feature type="compositionally biased region" description="Basic and acidic residues" evidence="1">
    <location>
        <begin position="52"/>
        <end position="68"/>
    </location>
</feature>
<evidence type="ECO:0000256" key="1">
    <source>
        <dbReference type="SAM" id="MobiDB-lite"/>
    </source>
</evidence>
<organism evidence="2">
    <name type="scientific">freshwater metagenome</name>
    <dbReference type="NCBI Taxonomy" id="449393"/>
    <lineage>
        <taxon>unclassified sequences</taxon>
        <taxon>metagenomes</taxon>
        <taxon>ecological metagenomes</taxon>
    </lineage>
</organism>
<dbReference type="AlphaFoldDB" id="A0A6J7JD20"/>
<proteinExistence type="predicted"/>
<dbReference type="EMBL" id="CAFBMH010000224">
    <property type="protein sequence ID" value="CAB4940222.1"/>
    <property type="molecule type" value="Genomic_DNA"/>
</dbReference>
<gene>
    <name evidence="2" type="ORF">UFOPK3543_03208</name>
</gene>
<protein>
    <submittedName>
        <fullName evidence="2">Unannotated protein</fullName>
    </submittedName>
</protein>
<sequence length="136" mass="14425">MLREHVTDPTERTGDEVRAASAERGHVGQGGGHAHAYGFGHEACRPAPSDHAVGRGEQLVDRDDGTSDPRACVEVDEHGREVGIFSRGDEHGAESQRVDGPCGHPARCGRPARDHPEASDAVWMVAERTCGVDGVA</sequence>
<name>A0A6J7JD20_9ZZZZ</name>
<evidence type="ECO:0000313" key="2">
    <source>
        <dbReference type="EMBL" id="CAB4940222.1"/>
    </source>
</evidence>
<feature type="region of interest" description="Disordered" evidence="1">
    <location>
        <begin position="23"/>
        <end position="68"/>
    </location>
</feature>